<dbReference type="NCBIfam" id="TIGR01444">
    <property type="entry name" value="fkbM_fam"/>
    <property type="match status" value="1"/>
</dbReference>
<proteinExistence type="predicted"/>
<dbReference type="InterPro" id="IPR029063">
    <property type="entry name" value="SAM-dependent_MTases_sf"/>
</dbReference>
<evidence type="ECO:0000259" key="1">
    <source>
        <dbReference type="Pfam" id="PF05050"/>
    </source>
</evidence>
<feature type="domain" description="Methyltransferase FkbM" evidence="1">
    <location>
        <begin position="101"/>
        <end position="261"/>
    </location>
</feature>
<dbReference type="SUPFAM" id="SSF53335">
    <property type="entry name" value="S-adenosyl-L-methionine-dependent methyltransferases"/>
    <property type="match status" value="1"/>
</dbReference>
<dbReference type="AlphaFoldDB" id="A0A382BVI7"/>
<gene>
    <name evidence="2" type="ORF">METZ01_LOCUS170473</name>
</gene>
<dbReference type="EMBL" id="UINC01031487">
    <property type="protein sequence ID" value="SVB17619.1"/>
    <property type="molecule type" value="Genomic_DNA"/>
</dbReference>
<dbReference type="Pfam" id="PF05050">
    <property type="entry name" value="Methyltransf_21"/>
    <property type="match status" value="1"/>
</dbReference>
<dbReference type="InterPro" id="IPR006342">
    <property type="entry name" value="FkbM_mtfrase"/>
</dbReference>
<name>A0A382BVI7_9ZZZZ</name>
<dbReference type="PANTHER" id="PTHR34203">
    <property type="entry name" value="METHYLTRANSFERASE, FKBM FAMILY PROTEIN"/>
    <property type="match status" value="1"/>
</dbReference>
<evidence type="ECO:0000313" key="2">
    <source>
        <dbReference type="EMBL" id="SVB17619.1"/>
    </source>
</evidence>
<organism evidence="2">
    <name type="scientific">marine metagenome</name>
    <dbReference type="NCBI Taxonomy" id="408172"/>
    <lineage>
        <taxon>unclassified sequences</taxon>
        <taxon>metagenomes</taxon>
        <taxon>ecological metagenomes</taxon>
    </lineage>
</organism>
<reference evidence="2" key="1">
    <citation type="submission" date="2018-05" db="EMBL/GenBank/DDBJ databases">
        <authorList>
            <person name="Lanie J.A."/>
            <person name="Ng W.-L."/>
            <person name="Kazmierczak K.M."/>
            <person name="Andrzejewski T.M."/>
            <person name="Davidsen T.M."/>
            <person name="Wayne K.J."/>
            <person name="Tettelin H."/>
            <person name="Glass J.I."/>
            <person name="Rusch D."/>
            <person name="Podicherti R."/>
            <person name="Tsui H.-C.T."/>
            <person name="Winkler M.E."/>
        </authorList>
    </citation>
    <scope>NUCLEOTIDE SEQUENCE</scope>
</reference>
<dbReference type="PANTHER" id="PTHR34203:SF15">
    <property type="entry name" value="SLL1173 PROTEIN"/>
    <property type="match status" value="1"/>
</dbReference>
<protein>
    <recommendedName>
        <fullName evidence="1">Methyltransferase FkbM domain-containing protein</fullName>
    </recommendedName>
</protein>
<sequence>MKKIASIKDYQEVFGGLRQLRKLRLSRKEKIHSNIKRRYGRKRLDKFVEKFWEGGYIHLESDDYLYVPAMKEMGHPIRLIQPYVPEQIIPKFCKSGSIVMDIGANVGEWTLNMAKMVGDTGRVFSIEPNPSMAQALKKTVAINNLSQVSIFQGAMSNQTGHLDLTIPYTQDGQALPFGSQICNEYTPPSKDVAVSWGAMATTKTIKIQTTSIDSYISDKGIPKLDFIKVDVEGHEKYVIEGGIQTLRTFKPALFLEVGVETLEDRQIIADQLRELSYEIVGIILHDGVVEVNWSQYINLQEPFELAYFVNVLFLPSS</sequence>
<dbReference type="InterPro" id="IPR052514">
    <property type="entry name" value="SAM-dependent_MTase"/>
</dbReference>
<accession>A0A382BVI7</accession>
<dbReference type="Gene3D" id="3.40.50.150">
    <property type="entry name" value="Vaccinia Virus protein VP39"/>
    <property type="match status" value="1"/>
</dbReference>